<comment type="subcellular location">
    <subcellularLocation>
        <location evidence="1">Cytoplasm</location>
        <location evidence="1">Cytoskeleton</location>
        <location evidence="1">Cilium axoneme</location>
    </subcellularLocation>
</comment>
<organism evidence="2 3">
    <name type="scientific">Elliptochloris bilobata</name>
    <dbReference type="NCBI Taxonomy" id="381761"/>
    <lineage>
        <taxon>Eukaryota</taxon>
        <taxon>Viridiplantae</taxon>
        <taxon>Chlorophyta</taxon>
        <taxon>core chlorophytes</taxon>
        <taxon>Trebouxiophyceae</taxon>
        <taxon>Trebouxiophyceae incertae sedis</taxon>
        <taxon>Elliptochloris clade</taxon>
        <taxon>Elliptochloris</taxon>
    </lineage>
</organism>
<reference evidence="2 3" key="1">
    <citation type="journal article" date="2024" name="Nat. Commun.">
        <title>Phylogenomics reveals the evolutionary origins of lichenization in chlorophyte algae.</title>
        <authorList>
            <person name="Puginier C."/>
            <person name="Libourel C."/>
            <person name="Otte J."/>
            <person name="Skaloud P."/>
            <person name="Haon M."/>
            <person name="Grisel S."/>
            <person name="Petersen M."/>
            <person name="Berrin J.G."/>
            <person name="Delaux P.M."/>
            <person name="Dal Grande F."/>
            <person name="Keller J."/>
        </authorList>
    </citation>
    <scope>NUCLEOTIDE SEQUENCE [LARGE SCALE GENOMIC DNA]</scope>
    <source>
        <strain evidence="2 3">SAG 245.80</strain>
    </source>
</reference>
<sequence length="493" mass="51848">MQPMASCPAACLASETSWAALPDDVVDLICALLPPADKARRTALAVLTRPSAAASVRALHFGPALAPLAGPRLLSPLTHLHDLTISHAQTLQLSRLAVVEMRLRRLDLTGCRLTLDSPAGWRFLGRGSALEVLILHQAQFTHPKAVARLQLGDVRLPALHTLDLRGASLARTRPPPVPGHQVLWLPVAPVAAGCPSLRTLLYTETPVQYWEAESDSCCALGQALSTTLQHLTVQSCARICTEMATELHPATQLAARGGQLTSLHLTHVEWSGASVYIDSWQPLACLGAQLTTLALDIPGMWFQMLAVSGDEPPSLRGMVGGEQLPLCKLLADVCAAAPALERLSLAVMLPGAASNADGAVVAALDAGMMPASDAARAEPGRRAEVCSEAALPAFARLQVLCLHLLTAARPASLVLDMRPAAQLRRVEASLVAVPHQKACRSASGHGSALVRMRIRLPSTACAASADLANVVAHRGTKTVVTWTASRPSGDAGV</sequence>
<dbReference type="EMBL" id="JALJOU010000091">
    <property type="protein sequence ID" value="KAK9822162.1"/>
    <property type="molecule type" value="Genomic_DNA"/>
</dbReference>
<protein>
    <recommendedName>
        <fullName evidence="4">F-box domain-containing protein</fullName>
    </recommendedName>
</protein>
<dbReference type="AlphaFoldDB" id="A0AAW1QL42"/>
<accession>A0AAW1QL42</accession>
<proteinExistence type="predicted"/>
<evidence type="ECO:0000313" key="3">
    <source>
        <dbReference type="Proteomes" id="UP001445335"/>
    </source>
</evidence>
<evidence type="ECO:0008006" key="4">
    <source>
        <dbReference type="Google" id="ProtNLM"/>
    </source>
</evidence>
<dbReference type="Gene3D" id="3.80.10.10">
    <property type="entry name" value="Ribonuclease Inhibitor"/>
    <property type="match status" value="1"/>
</dbReference>
<gene>
    <name evidence="2" type="ORF">WJX81_002809</name>
</gene>
<dbReference type="SUPFAM" id="SSF52047">
    <property type="entry name" value="RNI-like"/>
    <property type="match status" value="1"/>
</dbReference>
<evidence type="ECO:0000256" key="1">
    <source>
        <dbReference type="ARBA" id="ARBA00004430"/>
    </source>
</evidence>
<evidence type="ECO:0000313" key="2">
    <source>
        <dbReference type="EMBL" id="KAK9822162.1"/>
    </source>
</evidence>
<dbReference type="InterPro" id="IPR032675">
    <property type="entry name" value="LRR_dom_sf"/>
</dbReference>
<dbReference type="Proteomes" id="UP001445335">
    <property type="component" value="Unassembled WGS sequence"/>
</dbReference>
<keyword evidence="3" id="KW-1185">Reference proteome</keyword>
<name>A0AAW1QL42_9CHLO</name>
<dbReference type="GO" id="GO:0005930">
    <property type="term" value="C:axoneme"/>
    <property type="evidence" value="ECO:0007669"/>
    <property type="project" value="UniProtKB-SubCell"/>
</dbReference>
<comment type="caution">
    <text evidence="2">The sequence shown here is derived from an EMBL/GenBank/DDBJ whole genome shotgun (WGS) entry which is preliminary data.</text>
</comment>